<evidence type="ECO:0000256" key="1">
    <source>
        <dbReference type="ARBA" id="ARBA00009013"/>
    </source>
</evidence>
<dbReference type="RefSeq" id="WP_103891099.1">
    <property type="nucleotide sequence ID" value="NZ_FNVU01000034.1"/>
</dbReference>
<dbReference type="AlphaFoldDB" id="A0A1H6ED81"/>
<evidence type="ECO:0000259" key="4">
    <source>
        <dbReference type="PROSITE" id="PS50801"/>
    </source>
</evidence>
<dbReference type="PROSITE" id="PS50801">
    <property type="entry name" value="STAS"/>
    <property type="match status" value="1"/>
</dbReference>
<dbReference type="InterPro" id="IPR002645">
    <property type="entry name" value="STAS_dom"/>
</dbReference>
<organism evidence="5 6">
    <name type="scientific">Actinacidiphila yanglinensis</name>
    <dbReference type="NCBI Taxonomy" id="310779"/>
    <lineage>
        <taxon>Bacteria</taxon>
        <taxon>Bacillati</taxon>
        <taxon>Actinomycetota</taxon>
        <taxon>Actinomycetes</taxon>
        <taxon>Kitasatosporales</taxon>
        <taxon>Streptomycetaceae</taxon>
        <taxon>Actinacidiphila</taxon>
    </lineage>
</organism>
<evidence type="ECO:0000256" key="3">
    <source>
        <dbReference type="SAM" id="MobiDB-lite"/>
    </source>
</evidence>
<name>A0A1H6ED81_9ACTN</name>
<dbReference type="OrthoDB" id="3296948at2"/>
<dbReference type="Gene3D" id="3.30.750.24">
    <property type="entry name" value="STAS domain"/>
    <property type="match status" value="1"/>
</dbReference>
<sequence>MTASELRLPARGKPEPRTGEPTTTSAFTSFDSDIAVRLVERAELTRAAVAGEIDLSTAPLMNEILTGCLARSPGTLDLDLGDVAFFDCSGLNALLHVRQRAADQGVALTVSQMSPPVIRILQLTGAHSLFSHEPGAEPRQRLVRPARQTE</sequence>
<feature type="region of interest" description="Disordered" evidence="3">
    <location>
        <begin position="1"/>
        <end position="25"/>
    </location>
</feature>
<comment type="similarity">
    <text evidence="1 2">Belongs to the anti-sigma-factor antagonist family.</text>
</comment>
<evidence type="ECO:0000256" key="2">
    <source>
        <dbReference type="RuleBase" id="RU003749"/>
    </source>
</evidence>
<reference evidence="5 6" key="1">
    <citation type="submission" date="2016-10" db="EMBL/GenBank/DDBJ databases">
        <authorList>
            <person name="de Groot N.N."/>
        </authorList>
    </citation>
    <scope>NUCLEOTIDE SEQUENCE [LARGE SCALE GENOMIC DNA]</scope>
    <source>
        <strain evidence="5 6">CGMCC 4.2023</strain>
    </source>
</reference>
<dbReference type="EMBL" id="FNVU01000034">
    <property type="protein sequence ID" value="SEG95768.1"/>
    <property type="molecule type" value="Genomic_DNA"/>
</dbReference>
<dbReference type="SUPFAM" id="SSF52091">
    <property type="entry name" value="SpoIIaa-like"/>
    <property type="match status" value="1"/>
</dbReference>
<dbReference type="NCBIfam" id="TIGR00377">
    <property type="entry name" value="ant_ant_sig"/>
    <property type="match status" value="1"/>
</dbReference>
<dbReference type="PANTHER" id="PTHR33495:SF2">
    <property type="entry name" value="ANTI-SIGMA FACTOR ANTAGONIST TM_1081-RELATED"/>
    <property type="match status" value="1"/>
</dbReference>
<dbReference type="Pfam" id="PF01740">
    <property type="entry name" value="STAS"/>
    <property type="match status" value="1"/>
</dbReference>
<dbReference type="CDD" id="cd07043">
    <property type="entry name" value="STAS_anti-anti-sigma_factors"/>
    <property type="match status" value="1"/>
</dbReference>
<gene>
    <name evidence="5" type="ORF">SAMN05216223_13468</name>
</gene>
<evidence type="ECO:0000313" key="5">
    <source>
        <dbReference type="EMBL" id="SEG95768.1"/>
    </source>
</evidence>
<evidence type="ECO:0000313" key="6">
    <source>
        <dbReference type="Proteomes" id="UP000236754"/>
    </source>
</evidence>
<dbReference type="Proteomes" id="UP000236754">
    <property type="component" value="Unassembled WGS sequence"/>
</dbReference>
<accession>A0A1H6ED81</accession>
<feature type="domain" description="STAS" evidence="4">
    <location>
        <begin position="49"/>
        <end position="125"/>
    </location>
</feature>
<dbReference type="PANTHER" id="PTHR33495">
    <property type="entry name" value="ANTI-SIGMA FACTOR ANTAGONIST TM_1081-RELATED-RELATED"/>
    <property type="match status" value="1"/>
</dbReference>
<protein>
    <recommendedName>
        <fullName evidence="2">Anti-sigma factor antagonist</fullName>
    </recommendedName>
</protein>
<dbReference type="InterPro" id="IPR003658">
    <property type="entry name" value="Anti-sigma_ant"/>
</dbReference>
<keyword evidence="6" id="KW-1185">Reference proteome</keyword>
<dbReference type="GO" id="GO:0043856">
    <property type="term" value="F:anti-sigma factor antagonist activity"/>
    <property type="evidence" value="ECO:0007669"/>
    <property type="project" value="InterPro"/>
</dbReference>
<proteinExistence type="inferred from homology"/>
<dbReference type="InterPro" id="IPR036513">
    <property type="entry name" value="STAS_dom_sf"/>
</dbReference>